<sequence length="273" mass="29651">MCCPCVSLHRVSPQQPLVKPTAWRPVAWPFTPALPVSMGGRLPYAHCFLQSLPSSRPCVPFIARVQGLPRTPMVTAASRAAVASEAYVFAGFLIGSVAFDVTRLSSNARVQRLSVQSTLSRARCMERKPISAYGKPSCMGVALPQGGWGRDEKCYALTPPSTPTDIVYIPGTARGSTFAITRAERVKRFRTQPFTPPPTHASHCPSPEPRVPSRACEYLVTVLGRMGRSGGASPIFPSCPTPAGSRKWRGEHGGSRLMYGGITLSHVRHRHQF</sequence>
<protein>
    <submittedName>
        <fullName evidence="2">Uncharacterized protein</fullName>
    </submittedName>
</protein>
<keyword evidence="3" id="KW-1185">Reference proteome</keyword>
<dbReference type="EMBL" id="VSRR010000119">
    <property type="protein sequence ID" value="MPC10483.1"/>
    <property type="molecule type" value="Genomic_DNA"/>
</dbReference>
<feature type="region of interest" description="Disordered" evidence="1">
    <location>
        <begin position="191"/>
        <end position="210"/>
    </location>
</feature>
<evidence type="ECO:0000313" key="2">
    <source>
        <dbReference type="EMBL" id="MPC10483.1"/>
    </source>
</evidence>
<evidence type="ECO:0000313" key="3">
    <source>
        <dbReference type="Proteomes" id="UP000324222"/>
    </source>
</evidence>
<dbReference type="Proteomes" id="UP000324222">
    <property type="component" value="Unassembled WGS sequence"/>
</dbReference>
<gene>
    <name evidence="2" type="ORF">E2C01_003120</name>
</gene>
<name>A0A5B7CSN4_PORTR</name>
<comment type="caution">
    <text evidence="2">The sequence shown here is derived from an EMBL/GenBank/DDBJ whole genome shotgun (WGS) entry which is preliminary data.</text>
</comment>
<proteinExistence type="predicted"/>
<reference evidence="2 3" key="1">
    <citation type="submission" date="2019-05" db="EMBL/GenBank/DDBJ databases">
        <title>Another draft genome of Portunus trituberculatus and its Hox gene families provides insights of decapod evolution.</title>
        <authorList>
            <person name="Jeong J.-H."/>
            <person name="Song I."/>
            <person name="Kim S."/>
            <person name="Choi T."/>
            <person name="Kim D."/>
            <person name="Ryu S."/>
            <person name="Kim W."/>
        </authorList>
    </citation>
    <scope>NUCLEOTIDE SEQUENCE [LARGE SCALE GENOMIC DNA]</scope>
    <source>
        <tissue evidence="2">Muscle</tissue>
    </source>
</reference>
<dbReference type="AlphaFoldDB" id="A0A5B7CSN4"/>
<organism evidence="2 3">
    <name type="scientific">Portunus trituberculatus</name>
    <name type="common">Swimming crab</name>
    <name type="synonym">Neptunus trituberculatus</name>
    <dbReference type="NCBI Taxonomy" id="210409"/>
    <lineage>
        <taxon>Eukaryota</taxon>
        <taxon>Metazoa</taxon>
        <taxon>Ecdysozoa</taxon>
        <taxon>Arthropoda</taxon>
        <taxon>Crustacea</taxon>
        <taxon>Multicrustacea</taxon>
        <taxon>Malacostraca</taxon>
        <taxon>Eumalacostraca</taxon>
        <taxon>Eucarida</taxon>
        <taxon>Decapoda</taxon>
        <taxon>Pleocyemata</taxon>
        <taxon>Brachyura</taxon>
        <taxon>Eubrachyura</taxon>
        <taxon>Portunoidea</taxon>
        <taxon>Portunidae</taxon>
        <taxon>Portuninae</taxon>
        <taxon>Portunus</taxon>
    </lineage>
</organism>
<accession>A0A5B7CSN4</accession>
<evidence type="ECO:0000256" key="1">
    <source>
        <dbReference type="SAM" id="MobiDB-lite"/>
    </source>
</evidence>